<dbReference type="GO" id="GO:0051276">
    <property type="term" value="P:chromosome organization"/>
    <property type="evidence" value="ECO:0007669"/>
    <property type="project" value="InterPro"/>
</dbReference>
<dbReference type="RefSeq" id="WP_132646762.1">
    <property type="nucleotide sequence ID" value="NZ_CP181386.1"/>
</dbReference>
<evidence type="ECO:0000313" key="3">
    <source>
        <dbReference type="Proteomes" id="UP000295106"/>
    </source>
</evidence>
<comment type="caution">
    <text evidence="2">The sequence shown here is derived from an EMBL/GenBank/DDBJ whole genome shotgun (WGS) entry which is preliminary data.</text>
</comment>
<dbReference type="Proteomes" id="UP000295106">
    <property type="component" value="Unassembled WGS sequence"/>
</dbReference>
<reference evidence="2 3" key="1">
    <citation type="submission" date="2019-03" db="EMBL/GenBank/DDBJ databases">
        <title>Genomic Encyclopedia of Type Strains, Phase IV (KMG-IV): sequencing the most valuable type-strain genomes for metagenomic binning, comparative biology and taxonomic classification.</title>
        <authorList>
            <person name="Goeker M."/>
        </authorList>
    </citation>
    <scope>NUCLEOTIDE SEQUENCE [LARGE SCALE GENOMIC DNA]</scope>
    <source>
        <strain evidence="2 3">DSM 1709</strain>
    </source>
</reference>
<evidence type="ECO:0000256" key="1">
    <source>
        <dbReference type="SAM" id="MobiDB-lite"/>
    </source>
</evidence>
<feature type="region of interest" description="Disordered" evidence="1">
    <location>
        <begin position="283"/>
        <end position="308"/>
    </location>
</feature>
<dbReference type="AlphaFoldDB" id="A0A4R2M707"/>
<protein>
    <submittedName>
        <fullName evidence="2">Terminase small subunit</fullName>
    </submittedName>
</protein>
<dbReference type="Pfam" id="PF03592">
    <property type="entry name" value="Terminase_2"/>
    <property type="match status" value="1"/>
</dbReference>
<organism evidence="2 3">
    <name type="scientific">Rubrivivax gelatinosus</name>
    <name type="common">Rhodocyclus gelatinosus</name>
    <name type="synonym">Rhodopseudomonas gelatinosa</name>
    <dbReference type="NCBI Taxonomy" id="28068"/>
    <lineage>
        <taxon>Bacteria</taxon>
        <taxon>Pseudomonadati</taxon>
        <taxon>Pseudomonadota</taxon>
        <taxon>Betaproteobacteria</taxon>
        <taxon>Burkholderiales</taxon>
        <taxon>Sphaerotilaceae</taxon>
        <taxon>Rubrivivax</taxon>
    </lineage>
</organism>
<dbReference type="EMBL" id="SLXD01000005">
    <property type="protein sequence ID" value="TCP03069.1"/>
    <property type="molecule type" value="Genomic_DNA"/>
</dbReference>
<proteinExistence type="predicted"/>
<dbReference type="OrthoDB" id="8227562at2"/>
<evidence type="ECO:0000313" key="2">
    <source>
        <dbReference type="EMBL" id="TCP03069.1"/>
    </source>
</evidence>
<gene>
    <name evidence="2" type="ORF">EV684_105235</name>
</gene>
<dbReference type="InterPro" id="IPR005335">
    <property type="entry name" value="Terminase_ssu"/>
</dbReference>
<sequence length="308" mass="33646">MKNTARKAATGVALPEREPPGSQPAPPAGERAGVPTEELLRPREEAFATLLAKGRNQTEAYLEAFPRSRTWQRKTVWSRAHRLASEAHVRERVLHLMAVAAKANEVDVALVLREYLARLRADPRELTEVRVSACRYCWGAGHRRQFTDGELEDARARHAELRTACIAASKDAPGPFDERGGGGYSRSLTPNADCPSCGGDGEARVRLRDSSTYSVGALALFDGVKETKDGIEVKLADRDHALMQVARHVGFFEADNSRDVHLAVDLAELDAIYDDAMRRSREAGERARARGQTIAAEAAGGREPAGDL</sequence>
<dbReference type="GeneID" id="99684499"/>
<name>A0A4R2M707_RUBGE</name>
<feature type="region of interest" description="Disordered" evidence="1">
    <location>
        <begin position="1"/>
        <end position="36"/>
    </location>
</feature>
<accession>A0A4R2M707</accession>